<evidence type="ECO:0000313" key="2">
    <source>
        <dbReference type="Proteomes" id="UP001292252"/>
    </source>
</evidence>
<sequence length="131" mass="14861">MANMNTLCEQFGQILGGKHTVEDGVCSVKIKRNNLYTSIMGRNAVPNHVIGAMFSFESLAEQGNALNLGETALRQEEVYPFIFLLQQQGIIIDSLHNHWLFMNPLLMFVHFSSIENPLSFAKKYLILFNKL</sequence>
<organism evidence="1 2">
    <name type="scientific">Bacillus thuringiensis</name>
    <dbReference type="NCBI Taxonomy" id="1428"/>
    <lineage>
        <taxon>Bacteria</taxon>
        <taxon>Bacillati</taxon>
        <taxon>Bacillota</taxon>
        <taxon>Bacilli</taxon>
        <taxon>Bacillales</taxon>
        <taxon>Bacillaceae</taxon>
        <taxon>Bacillus</taxon>
        <taxon>Bacillus cereus group</taxon>
    </lineage>
</organism>
<evidence type="ECO:0000313" key="1">
    <source>
        <dbReference type="EMBL" id="MDZ5480787.1"/>
    </source>
</evidence>
<gene>
    <name evidence="1" type="ORF">U2F49_32270</name>
</gene>
<dbReference type="RefSeq" id="WP_322471626.1">
    <property type="nucleotide sequence ID" value="NZ_JAXOTW010000058.1"/>
</dbReference>
<reference evidence="1" key="1">
    <citation type="submission" date="2023-12" db="EMBL/GenBank/DDBJ databases">
        <title>Genome sequence of Bacillus thuringiensis strain SS10.</title>
        <authorList>
            <person name="Rouis S."/>
        </authorList>
    </citation>
    <scope>NUCLEOTIDE SEQUENCE</scope>
    <source>
        <strain evidence="1">SS10</strain>
    </source>
</reference>
<proteinExistence type="predicted"/>
<protein>
    <submittedName>
        <fullName evidence="1">DUF1259 domain-containing protein</fullName>
    </submittedName>
</protein>
<dbReference type="InterPro" id="IPR011094">
    <property type="entry name" value="Uncharacterised_LppY/LpqO"/>
</dbReference>
<dbReference type="Proteomes" id="UP001292252">
    <property type="component" value="Unassembled WGS sequence"/>
</dbReference>
<accession>A0AAW9JHB4</accession>
<name>A0AAW9JHB4_BACTU</name>
<dbReference type="EMBL" id="JAXOTW010000058">
    <property type="protein sequence ID" value="MDZ5480787.1"/>
    <property type="molecule type" value="Genomic_DNA"/>
</dbReference>
<comment type="caution">
    <text evidence="1">The sequence shown here is derived from an EMBL/GenBank/DDBJ whole genome shotgun (WGS) entry which is preliminary data.</text>
</comment>
<dbReference type="AlphaFoldDB" id="A0AAW9JHB4"/>
<dbReference type="Pfam" id="PF07485">
    <property type="entry name" value="DUF1529"/>
    <property type="match status" value="1"/>
</dbReference>